<dbReference type="EMBL" id="AZIL01000173">
    <property type="protein sequence ID" value="EWM29307.1"/>
    <property type="molecule type" value="Genomic_DNA"/>
</dbReference>
<keyword evidence="2" id="KW-1185">Reference proteome</keyword>
<gene>
    <name evidence="1" type="ORF">Naga_100152g7</name>
</gene>
<organism evidence="1 2">
    <name type="scientific">Nannochloropsis gaditana</name>
    <dbReference type="NCBI Taxonomy" id="72520"/>
    <lineage>
        <taxon>Eukaryota</taxon>
        <taxon>Sar</taxon>
        <taxon>Stramenopiles</taxon>
        <taxon>Ochrophyta</taxon>
        <taxon>Eustigmatophyceae</taxon>
        <taxon>Eustigmatales</taxon>
        <taxon>Monodopsidaceae</taxon>
        <taxon>Nannochloropsis</taxon>
    </lineage>
</organism>
<dbReference type="AlphaFoldDB" id="W7TT17"/>
<evidence type="ECO:0000313" key="2">
    <source>
        <dbReference type="Proteomes" id="UP000019335"/>
    </source>
</evidence>
<dbReference type="Proteomes" id="UP000019335">
    <property type="component" value="Chromosome 3"/>
</dbReference>
<accession>W7TT17</accession>
<proteinExistence type="predicted"/>
<reference evidence="1 2" key="1">
    <citation type="journal article" date="2014" name="Mol. Plant">
        <title>Chromosome Scale Genome Assembly and Transcriptome Profiling of Nannochloropsis gaditana in Nitrogen Depletion.</title>
        <authorList>
            <person name="Corteggiani Carpinelli E."/>
            <person name="Telatin A."/>
            <person name="Vitulo N."/>
            <person name="Forcato C."/>
            <person name="D'Angelo M."/>
            <person name="Schiavon R."/>
            <person name="Vezzi A."/>
            <person name="Giacometti G.M."/>
            <person name="Morosinotto T."/>
            <person name="Valle G."/>
        </authorList>
    </citation>
    <scope>NUCLEOTIDE SEQUENCE [LARGE SCALE GENOMIC DNA]</scope>
    <source>
        <strain evidence="1 2">B-31</strain>
    </source>
</reference>
<evidence type="ECO:0000313" key="1">
    <source>
        <dbReference type="EMBL" id="EWM29307.1"/>
    </source>
</evidence>
<comment type="caution">
    <text evidence="1">The sequence shown here is derived from an EMBL/GenBank/DDBJ whole genome shotgun (WGS) entry which is preliminary data.</text>
</comment>
<name>W7TT17_9STRA</name>
<sequence>MPSSENVSEPIVVLVTWKRIRTLAAFLEENRFLKIRHLMKRNNPKFQVFTNDKCFSSPYKVFNRYSPVSPKDFAAHRLKLLSRMAS</sequence>
<protein>
    <submittedName>
        <fullName evidence="1">Uncharacterized protein</fullName>
    </submittedName>
</protein>